<sequence>MPDTKKVHIKNKFSTANSMSTDYRAEVIAAGLIESGQDANKILIAREKGDKRHVSKDVQRIEYGFSTQDLMEYLYIHTNRKSMYDNLPEGIFHQPYETAKKKSHQDVLSEMRRHRQEEFAARKFFQPFEMAIDQLLTRAQLYERKFDKMNFYDNLKSVFVRYWPVLKLMSVSQAAFFIKIVPELYHIYTDLEFMGHILGIIFDTPIKVELGDLSAKPMKNDQVPQFKKWRLGVNTVVGGGAFQDGSRNIRITIGPAMPEEVRLFMPTLRNGLILKELLRLMLPLDCQREINYLTLKEFSKFRLSSDTHNAYLGINTTL</sequence>
<gene>
    <name evidence="1" type="ORF">CLV62_11210</name>
</gene>
<dbReference type="EMBL" id="QICL01000012">
    <property type="protein sequence ID" value="PXV63761.1"/>
    <property type="molecule type" value="Genomic_DNA"/>
</dbReference>
<organism evidence="1 2">
    <name type="scientific">Dysgonomonas alginatilytica</name>
    <dbReference type="NCBI Taxonomy" id="1605892"/>
    <lineage>
        <taxon>Bacteria</taxon>
        <taxon>Pseudomonadati</taxon>
        <taxon>Bacteroidota</taxon>
        <taxon>Bacteroidia</taxon>
        <taxon>Bacteroidales</taxon>
        <taxon>Dysgonomonadaceae</taxon>
        <taxon>Dysgonomonas</taxon>
    </lineage>
</organism>
<dbReference type="RefSeq" id="WP_110310733.1">
    <property type="nucleotide sequence ID" value="NZ_QICL01000012.1"/>
</dbReference>
<comment type="caution">
    <text evidence="1">The sequence shown here is derived from an EMBL/GenBank/DDBJ whole genome shotgun (WGS) entry which is preliminary data.</text>
</comment>
<dbReference type="AlphaFoldDB" id="A0A2V3PQA3"/>
<name>A0A2V3PQA3_9BACT</name>
<evidence type="ECO:0000313" key="2">
    <source>
        <dbReference type="Proteomes" id="UP000247973"/>
    </source>
</evidence>
<dbReference type="Proteomes" id="UP000247973">
    <property type="component" value="Unassembled WGS sequence"/>
</dbReference>
<evidence type="ECO:0000313" key="1">
    <source>
        <dbReference type="EMBL" id="PXV63761.1"/>
    </source>
</evidence>
<protein>
    <submittedName>
        <fullName evidence="1">Type VI secretion system (T6SS) VasB/ImpH family protein</fullName>
    </submittedName>
</protein>
<accession>A0A2V3PQA3</accession>
<reference evidence="1 2" key="1">
    <citation type="submission" date="2018-03" db="EMBL/GenBank/DDBJ databases">
        <title>Genomic Encyclopedia of Archaeal and Bacterial Type Strains, Phase II (KMG-II): from individual species to whole genera.</title>
        <authorList>
            <person name="Goeker M."/>
        </authorList>
    </citation>
    <scope>NUCLEOTIDE SEQUENCE [LARGE SCALE GENOMIC DNA]</scope>
    <source>
        <strain evidence="1 2">DSM 100214</strain>
    </source>
</reference>
<dbReference type="InterPro" id="IPR010732">
    <property type="entry name" value="T6SS_TssG-like"/>
</dbReference>
<dbReference type="OrthoDB" id="1411058at2"/>
<dbReference type="Pfam" id="PF06996">
    <property type="entry name" value="T6SS_TssG"/>
    <property type="match status" value="1"/>
</dbReference>
<proteinExistence type="predicted"/>
<keyword evidence="2" id="KW-1185">Reference proteome</keyword>